<dbReference type="Proteomes" id="UP000054742">
    <property type="component" value="Unassembled WGS sequence"/>
</dbReference>
<dbReference type="PATRIC" id="fig|29422.6.peg.1951"/>
<evidence type="ECO:0000313" key="1">
    <source>
        <dbReference type="EMBL" id="KTC81312.1"/>
    </source>
</evidence>
<accession>A0A0W0SD43</accession>
<dbReference type="AlphaFoldDB" id="A0A0W0SD43"/>
<sequence length="427" mass="49085">MHYSDCYTLTKKLKSKALAAQLKRSLKELEKAANEPSFISYLKSKSFSNKSMFELRKEYDLLQLNKVYNGIRAIKKDHLNSDDVILKQISVILTDIKKTAKKQIESYDLYYQDDHFSQLAKQYATHFIPFNQSNDPFKGSDFSGFCWGHSHRYGRLASKGLLDQLSSASDKKLYSSWKTNWTFADILFRRVGWYFWVSQEVKIRQALWNFLKQLDDKTTLNFNFLVSNWGFHSTGLRMVGDGIEYYENNCGIVKFSNRENAVNFLARHLLHSAEIVNGEIKFLTVYKLPYENIAEHDIFADVPQSLIQRGEIKLAEAEKIPLPPEITGAIDALETYADKLRNLGDIKAKIKANEIKYLTAELALLPIDKIKARVEGILGNKDHSLVINRGTGFYFFKTGFQSHCTTETLLQEIQKACESEEKASLVM</sequence>
<dbReference type="EMBL" id="LNXV01000029">
    <property type="protein sequence ID" value="KTC81312.1"/>
    <property type="molecule type" value="Genomic_DNA"/>
</dbReference>
<protein>
    <submittedName>
        <fullName evidence="1">Uncharacterized protein</fullName>
    </submittedName>
</protein>
<proteinExistence type="predicted"/>
<name>A0A0W0SD43_9GAMM</name>
<comment type="caution">
    <text evidence="1">The sequence shown here is derived from an EMBL/GenBank/DDBJ whole genome shotgun (WGS) entry which is preliminary data.</text>
</comment>
<reference evidence="1 2" key="1">
    <citation type="submission" date="2015-11" db="EMBL/GenBank/DDBJ databases">
        <title>Genomic analysis of 38 Legionella species identifies large and diverse effector repertoires.</title>
        <authorList>
            <person name="Burstein D."/>
            <person name="Amaro F."/>
            <person name="Zusman T."/>
            <person name="Lifshitz Z."/>
            <person name="Cohen O."/>
            <person name="Gilbert J.A."/>
            <person name="Pupko T."/>
            <person name="Shuman H.A."/>
            <person name="Segal G."/>
        </authorList>
    </citation>
    <scope>NUCLEOTIDE SEQUENCE [LARGE SCALE GENOMIC DNA]</scope>
    <source>
        <strain evidence="1 2">ATCC 43878</strain>
    </source>
</reference>
<keyword evidence="2" id="KW-1185">Reference proteome</keyword>
<evidence type="ECO:0000313" key="2">
    <source>
        <dbReference type="Proteomes" id="UP000054742"/>
    </source>
</evidence>
<dbReference type="STRING" id="29422.Lbru_1832"/>
<gene>
    <name evidence="1" type="ORF">Lbru_1832</name>
</gene>
<organism evidence="1 2">
    <name type="scientific">Legionella brunensis</name>
    <dbReference type="NCBI Taxonomy" id="29422"/>
    <lineage>
        <taxon>Bacteria</taxon>
        <taxon>Pseudomonadati</taxon>
        <taxon>Pseudomonadota</taxon>
        <taxon>Gammaproteobacteria</taxon>
        <taxon>Legionellales</taxon>
        <taxon>Legionellaceae</taxon>
        <taxon>Legionella</taxon>
    </lineage>
</organism>